<dbReference type="AlphaFoldDB" id="A0A504Z862"/>
<dbReference type="EMBL" id="SUNJ01003177">
    <property type="protein sequence ID" value="TPP65440.1"/>
    <property type="molecule type" value="Genomic_DNA"/>
</dbReference>
<dbReference type="GO" id="GO:0006891">
    <property type="term" value="P:intra-Golgi vesicle-mediated transport"/>
    <property type="evidence" value="ECO:0007669"/>
    <property type="project" value="InterPro"/>
</dbReference>
<dbReference type="GO" id="GO:0000139">
    <property type="term" value="C:Golgi membrane"/>
    <property type="evidence" value="ECO:0007669"/>
    <property type="project" value="UniProtKB-SubCell"/>
</dbReference>
<evidence type="ECO:0000256" key="7">
    <source>
        <dbReference type="ARBA" id="ARBA00023136"/>
    </source>
</evidence>
<keyword evidence="7" id="KW-0472">Membrane</keyword>
<gene>
    <name evidence="8" type="ORF">FGIG_10527</name>
</gene>
<proteinExistence type="inferred from homology"/>
<feature type="non-terminal residue" evidence="8">
    <location>
        <position position="1"/>
    </location>
</feature>
<organism evidence="8 9">
    <name type="scientific">Fasciola gigantica</name>
    <name type="common">Giant liver fluke</name>
    <dbReference type="NCBI Taxonomy" id="46835"/>
    <lineage>
        <taxon>Eukaryota</taxon>
        <taxon>Metazoa</taxon>
        <taxon>Spiralia</taxon>
        <taxon>Lophotrochozoa</taxon>
        <taxon>Platyhelminthes</taxon>
        <taxon>Trematoda</taxon>
        <taxon>Digenea</taxon>
        <taxon>Plagiorchiida</taxon>
        <taxon>Echinostomata</taxon>
        <taxon>Echinostomatoidea</taxon>
        <taxon>Fasciolidae</taxon>
        <taxon>Fasciola</taxon>
    </lineage>
</organism>
<evidence type="ECO:0000256" key="6">
    <source>
        <dbReference type="ARBA" id="ARBA00023034"/>
    </source>
</evidence>
<dbReference type="PANTHER" id="PTHR31658:SF0">
    <property type="entry name" value="CONSERVED OLIGOMERIC GOLGI COMPLEX SUBUNIT 1"/>
    <property type="match status" value="1"/>
</dbReference>
<dbReference type="STRING" id="46835.A0A504Z862"/>
<name>A0A504Z862_FASGI</name>
<evidence type="ECO:0000256" key="4">
    <source>
        <dbReference type="ARBA" id="ARBA00022448"/>
    </source>
</evidence>
<comment type="caution">
    <text evidence="8">The sequence shown here is derived from an EMBL/GenBank/DDBJ whole genome shotgun (WGS) entry which is preliminary data.</text>
</comment>
<evidence type="ECO:0000313" key="8">
    <source>
        <dbReference type="EMBL" id="TPP65440.1"/>
    </source>
</evidence>
<dbReference type="GO" id="GO:0015031">
    <property type="term" value="P:protein transport"/>
    <property type="evidence" value="ECO:0007669"/>
    <property type="project" value="UniProtKB-KW"/>
</dbReference>
<sequence length="853" mass="93970">DTKWLPTERLYTYLSDDVRKFSLTDAVLRRRSGSVSTSCSSLFTIPNDFGLAVLQERVLPWWTKALDYCRSMLVASLIHATDLTAVLHTRHVVLSLIQSWKHTNGSEDADRALSRSINVDAERLSFEAINALSNGTHVLLQRPVDLWAEVFRDPFLSRITTILNANLDNLFSEWKTPILRLIEHSTDVSLTNGGTSSVAMDLIAWSLLPKLHTDWAKYVWTDSKMDSPHAPVVSSVAASRDPTVRSDVCTTANFAHILQPDNVGLIVFCCLTGLPVLPASVEVAATNSVHPHSSPPVHLLVFLQRLISSPVRPFCTGSFQWTAEKHSVFDADPILNRKPISLSHQLSLTSSNLQTLCETLNKRIADLIVQVAQYAGQDWSQIWSVILDSMERLLNRCEEWLSSVGYATKDAGDTSATLSDSISPSAGLLLSRACSAFVDYCPAIGAAIVTAIGVINSGKEFASDSENDASSGHKFTWSDVNFLRVKWMEKREPLDNLTNRLMLDCLLKETVRGRVLQTFCESIRAAFSLDIFTKDAEQTLDTVPEIDDRSIIACLSDEPEFFNAGLDFATMPFDEIRIQSDTIQAGDVDETITDHSAIAVLRVPSHISLPLHRALLSVVHIMVRLLVHTIPKPESCRTFCLTLCDAFLSEFSSIADQYLSLLHSETLEPNVDTNSGLPDVPNGVIPQRALQLMFDTQFLIKLLISPPRPGQNNARSDICGSQQNCQLEKEVRAKAKLLLSTFESLIDPFDLEVSTPRLSSAVSVAFSGLAHLYAPLIWPGTNAQIISNKATDATVDAATAESKSAASMFMPLLTGRNRPSFTTLPLSWSACFDKRRSKISSSGRTKGTTLKPG</sequence>
<keyword evidence="5" id="KW-0653">Protein transport</keyword>
<dbReference type="OrthoDB" id="46189at2759"/>
<dbReference type="Proteomes" id="UP000316759">
    <property type="component" value="Unassembled WGS sequence"/>
</dbReference>
<dbReference type="GO" id="GO:0017119">
    <property type="term" value="C:Golgi transport complex"/>
    <property type="evidence" value="ECO:0007669"/>
    <property type="project" value="InterPro"/>
</dbReference>
<comment type="subcellular location">
    <subcellularLocation>
        <location evidence="1">Golgi apparatus membrane</location>
        <topology evidence="1">Peripheral membrane protein</topology>
    </subcellularLocation>
</comment>
<evidence type="ECO:0000256" key="3">
    <source>
        <dbReference type="ARBA" id="ARBA00020978"/>
    </source>
</evidence>
<keyword evidence="4" id="KW-0813">Transport</keyword>
<evidence type="ECO:0000313" key="9">
    <source>
        <dbReference type="Proteomes" id="UP000316759"/>
    </source>
</evidence>
<evidence type="ECO:0000256" key="2">
    <source>
        <dbReference type="ARBA" id="ARBA00006653"/>
    </source>
</evidence>
<dbReference type="PANTHER" id="PTHR31658">
    <property type="entry name" value="CONSERVED OLIGOMERIC GOLGI COMPLEX SUBUNIT 1"/>
    <property type="match status" value="1"/>
</dbReference>
<protein>
    <recommendedName>
        <fullName evidence="3">Conserved oligomeric Golgi complex subunit 1</fullName>
    </recommendedName>
</protein>
<comment type="similarity">
    <text evidence="2">Belongs to the COG1 family.</text>
</comment>
<evidence type="ECO:0000256" key="5">
    <source>
        <dbReference type="ARBA" id="ARBA00022927"/>
    </source>
</evidence>
<accession>A0A504Z862</accession>
<evidence type="ECO:0000256" key="1">
    <source>
        <dbReference type="ARBA" id="ARBA00004395"/>
    </source>
</evidence>
<reference evidence="8 9" key="1">
    <citation type="submission" date="2019-04" db="EMBL/GenBank/DDBJ databases">
        <title>Annotation for the trematode Fasciola gigantica.</title>
        <authorList>
            <person name="Choi Y.-J."/>
        </authorList>
    </citation>
    <scope>NUCLEOTIDE SEQUENCE [LARGE SCALE GENOMIC DNA]</scope>
    <source>
        <strain evidence="8">Uganda_cow_1</strain>
    </source>
</reference>
<dbReference type="InterPro" id="IPR033370">
    <property type="entry name" value="COG1"/>
</dbReference>
<keyword evidence="9" id="KW-1185">Reference proteome</keyword>
<keyword evidence="6" id="KW-0333">Golgi apparatus</keyword>